<name>A0AAU2AK66_9ACTN</name>
<dbReference type="InterPro" id="IPR010737">
    <property type="entry name" value="4-carb_acid_sugar_kinase_N"/>
</dbReference>
<keyword evidence="4 9" id="KW-0418">Kinase</keyword>
<gene>
    <name evidence="9" type="ORF">OHA22_43545</name>
</gene>
<reference evidence="9" key="1">
    <citation type="submission" date="2022-10" db="EMBL/GenBank/DDBJ databases">
        <title>The complete genomes of actinobacterial strains from the NBC collection.</title>
        <authorList>
            <person name="Joergensen T.S."/>
            <person name="Alvarez Arevalo M."/>
            <person name="Sterndorff E.B."/>
            <person name="Faurdal D."/>
            <person name="Vuksanovic O."/>
            <person name="Mourched A.-S."/>
            <person name="Charusanti P."/>
            <person name="Shaw S."/>
            <person name="Blin K."/>
            <person name="Weber T."/>
        </authorList>
    </citation>
    <scope>NUCLEOTIDE SEQUENCE</scope>
    <source>
        <strain evidence="9">NBC_00093</strain>
    </source>
</reference>
<feature type="domain" description="Four-carbon acid sugar kinase nucleotide binding" evidence="8">
    <location>
        <begin position="260"/>
        <end position="419"/>
    </location>
</feature>
<dbReference type="Gene3D" id="3.40.50.10840">
    <property type="entry name" value="Putative sugar-binding, N-terminal domain"/>
    <property type="match status" value="1"/>
</dbReference>
<sequence length="429" mass="45307">MVMVTFLADDLTGGSDVLAQAHAFGLDAAMVLDPARAKSTQADVVGIAGPARSLGGSAFDRVVREGLRALAPLNAQVLLYKICSTFDSSPTRGSIGRGIELLREVFPDHGPFPVVPAQPFFGRYTAFGQHFGAFDGGVYRLDRHPVMSRHPSTPMHEADLRLVLASQFASGQQPGSIDLTHHESGGFDRAWEQQLTGDHEAFVVDAVTEDHLDRAAEQLWRRSPAVVVGSGGIMAALARTRSRRLRRLTSTETASRGPVLVVSASASRTTGDQIRHAVANGFDEVAIPPECLSADPFGSGGWAEQVLELLKLRRDVVAHTACGPDDPRLGVRPDLDASVVGSAIGLVAAEAARRGLTRDVVVAGGDTSSHALAAAGAGQLRISEQFVTAGPICTTDEESALAGCRLLLKGGQVGPADVFTRFVGQRRSQ</sequence>
<evidence type="ECO:0000256" key="5">
    <source>
        <dbReference type="ARBA" id="ARBA00022840"/>
    </source>
</evidence>
<dbReference type="Pfam" id="PF17042">
    <property type="entry name" value="NBD_C"/>
    <property type="match status" value="1"/>
</dbReference>
<evidence type="ECO:0000256" key="6">
    <source>
        <dbReference type="ARBA" id="ARBA00023277"/>
    </source>
</evidence>
<dbReference type="AlphaFoldDB" id="A0AAU2AK66"/>
<evidence type="ECO:0000256" key="3">
    <source>
        <dbReference type="ARBA" id="ARBA00022741"/>
    </source>
</evidence>
<accession>A0AAU2AK66</accession>
<keyword evidence="3" id="KW-0547">Nucleotide-binding</keyword>
<keyword evidence="6" id="KW-0119">Carbohydrate metabolism</keyword>
<evidence type="ECO:0000259" key="8">
    <source>
        <dbReference type="Pfam" id="PF17042"/>
    </source>
</evidence>
<dbReference type="SUPFAM" id="SSF142764">
    <property type="entry name" value="YgbK-like"/>
    <property type="match status" value="1"/>
</dbReference>
<feature type="domain" description="Four-carbon acid sugar kinase N-terminal" evidence="7">
    <location>
        <begin position="6"/>
        <end position="237"/>
    </location>
</feature>
<comment type="similarity">
    <text evidence="1">Belongs to the four-carbon acid sugar kinase family.</text>
</comment>
<proteinExistence type="inferred from homology"/>
<evidence type="ECO:0000256" key="2">
    <source>
        <dbReference type="ARBA" id="ARBA00022679"/>
    </source>
</evidence>
<dbReference type="GO" id="GO:0016301">
    <property type="term" value="F:kinase activity"/>
    <property type="evidence" value="ECO:0007669"/>
    <property type="project" value="UniProtKB-KW"/>
</dbReference>
<dbReference type="Gene3D" id="3.40.980.20">
    <property type="entry name" value="Four-carbon acid sugar kinase, nucleotide binding domain"/>
    <property type="match status" value="1"/>
</dbReference>
<evidence type="ECO:0000259" key="7">
    <source>
        <dbReference type="Pfam" id="PF07005"/>
    </source>
</evidence>
<dbReference type="Pfam" id="PF07005">
    <property type="entry name" value="SBD_N"/>
    <property type="match status" value="1"/>
</dbReference>
<keyword evidence="2" id="KW-0808">Transferase</keyword>
<keyword evidence="5" id="KW-0067">ATP-binding</keyword>
<dbReference type="EMBL" id="CP108222">
    <property type="protein sequence ID" value="WTT23809.1"/>
    <property type="molecule type" value="Genomic_DNA"/>
</dbReference>
<evidence type="ECO:0000256" key="4">
    <source>
        <dbReference type="ARBA" id="ARBA00022777"/>
    </source>
</evidence>
<dbReference type="InterPro" id="IPR031475">
    <property type="entry name" value="NBD_C"/>
</dbReference>
<evidence type="ECO:0000313" key="9">
    <source>
        <dbReference type="EMBL" id="WTT23809.1"/>
    </source>
</evidence>
<evidence type="ECO:0000256" key="1">
    <source>
        <dbReference type="ARBA" id="ARBA00005715"/>
    </source>
</evidence>
<dbReference type="InterPro" id="IPR037051">
    <property type="entry name" value="4-carb_acid_sugar_kinase_N_sf"/>
</dbReference>
<dbReference type="GO" id="GO:0005524">
    <property type="term" value="F:ATP binding"/>
    <property type="evidence" value="ECO:0007669"/>
    <property type="project" value="UniProtKB-KW"/>
</dbReference>
<protein>
    <submittedName>
        <fullName evidence="9">Four-carbon acid sugar kinase family protein</fullName>
    </submittedName>
</protein>
<organism evidence="9">
    <name type="scientific">Streptomyces sp. NBC_00093</name>
    <dbReference type="NCBI Taxonomy" id="2975649"/>
    <lineage>
        <taxon>Bacteria</taxon>
        <taxon>Bacillati</taxon>
        <taxon>Actinomycetota</taxon>
        <taxon>Actinomycetes</taxon>
        <taxon>Kitasatosporales</taxon>
        <taxon>Streptomycetaceae</taxon>
        <taxon>Streptomyces</taxon>
    </lineage>
</organism>
<dbReference type="InterPro" id="IPR042213">
    <property type="entry name" value="NBD_C_sf"/>
</dbReference>